<dbReference type="GO" id="GO:0000309">
    <property type="term" value="F:nicotinamide-nucleotide adenylyltransferase activity"/>
    <property type="evidence" value="ECO:0007669"/>
    <property type="project" value="InterPro"/>
</dbReference>
<dbReference type="GO" id="GO:0009435">
    <property type="term" value="P:NAD+ biosynthetic process"/>
    <property type="evidence" value="ECO:0007669"/>
    <property type="project" value="InterPro"/>
</dbReference>
<dbReference type="Proteomes" id="UP000294937">
    <property type="component" value="Unassembled WGS sequence"/>
</dbReference>
<dbReference type="InterPro" id="IPR052735">
    <property type="entry name" value="NAD_biosynth-regulator"/>
</dbReference>
<keyword evidence="1" id="KW-0547">Nucleotide-binding</keyword>
<dbReference type="InterPro" id="IPR027417">
    <property type="entry name" value="P-loop_NTPase"/>
</dbReference>
<dbReference type="GO" id="GO:0050262">
    <property type="term" value="F:ribosylnicotinamide kinase activity"/>
    <property type="evidence" value="ECO:0007669"/>
    <property type="project" value="InterPro"/>
</dbReference>
<evidence type="ECO:0000256" key="1">
    <source>
        <dbReference type="PIRSR" id="PIRSR004776-1"/>
    </source>
</evidence>
<dbReference type="Pfam" id="PF01467">
    <property type="entry name" value="CTP_transf_like"/>
    <property type="match status" value="1"/>
</dbReference>
<evidence type="ECO:0000313" key="5">
    <source>
        <dbReference type="Proteomes" id="UP000294937"/>
    </source>
</evidence>
<dbReference type="NCBIfam" id="TIGR00125">
    <property type="entry name" value="cyt_tran_rel"/>
    <property type="match status" value="1"/>
</dbReference>
<dbReference type="InterPro" id="IPR004821">
    <property type="entry name" value="Cyt_trans-like"/>
</dbReference>
<dbReference type="AlphaFoldDB" id="A0A4R3L636"/>
<evidence type="ECO:0000259" key="3">
    <source>
        <dbReference type="Pfam" id="PF13521"/>
    </source>
</evidence>
<keyword evidence="5" id="KW-1185">Reference proteome</keyword>
<dbReference type="InterPro" id="IPR014729">
    <property type="entry name" value="Rossmann-like_a/b/a_fold"/>
</dbReference>
<name>A0A4R3L636_9BACL</name>
<dbReference type="GO" id="GO:0000166">
    <property type="term" value="F:nucleotide binding"/>
    <property type="evidence" value="ECO:0007669"/>
    <property type="project" value="UniProtKB-KW"/>
</dbReference>
<dbReference type="Gene3D" id="3.40.50.620">
    <property type="entry name" value="HUPs"/>
    <property type="match status" value="1"/>
</dbReference>
<dbReference type="NCBIfam" id="NF005988">
    <property type="entry name" value="PRK08099.1"/>
    <property type="match status" value="1"/>
</dbReference>
<dbReference type="SUPFAM" id="SSF52540">
    <property type="entry name" value="P-loop containing nucleoside triphosphate hydrolases"/>
    <property type="match status" value="1"/>
</dbReference>
<dbReference type="PANTHER" id="PTHR37512">
    <property type="entry name" value="TRIFUNCTIONAL NAD BIOSYNTHESIS/REGULATOR PROTEIN NADR"/>
    <property type="match status" value="1"/>
</dbReference>
<sequence>MKKQIKTVGMYGGKFYPIHLGHVYAMIVASTLVDELHIIISYDDEYEKNILSNGSRLPHIDYQLRMRWWKEITKDLPYVHVHAVYEKNDGMFESWKLGSAGIKKVVGKPITHVFSSESAYGAIFEKLYPEANHMVIDENRKKYPISATQLRNEGVYKHWDMLPDVVRRNYVKKVAIVGTESCGKSTLVKNLATLYNTNFVEEHGRSFYEELGSYDTFEEDYLKIAYRHKYFEERALYNTNKVVFIDTEATVTHMFLKEYHNISNETLRMISKEQKYDLWLLLEPDVEWVDDGTRAFGKYEQRLSGNDLIKRMLDENGVDYTSIKGNYHDRLTVSMKLIDSIIK</sequence>
<protein>
    <submittedName>
        <fullName evidence="4">HTH-type transcriptional repressor of NAD biosynthesis genes</fullName>
    </submittedName>
</protein>
<feature type="domain" description="NadR/Ttd14 AAA" evidence="3">
    <location>
        <begin position="173"/>
        <end position="330"/>
    </location>
</feature>
<dbReference type="InterPro" id="IPR016429">
    <property type="entry name" value="NAD_NadR"/>
</dbReference>
<dbReference type="SUPFAM" id="SSF52374">
    <property type="entry name" value="Nucleotidylyl transferase"/>
    <property type="match status" value="1"/>
</dbReference>
<proteinExistence type="predicted"/>
<dbReference type="InterPro" id="IPR038727">
    <property type="entry name" value="NadR/Ttd14_AAA_dom"/>
</dbReference>
<accession>A0A4R3L636</accession>
<dbReference type="Gene3D" id="3.40.50.300">
    <property type="entry name" value="P-loop containing nucleotide triphosphate hydrolases"/>
    <property type="match status" value="1"/>
</dbReference>
<organism evidence="4 5">
    <name type="scientific">Hazenella coriacea</name>
    <dbReference type="NCBI Taxonomy" id="1179467"/>
    <lineage>
        <taxon>Bacteria</taxon>
        <taxon>Bacillati</taxon>
        <taxon>Bacillota</taxon>
        <taxon>Bacilli</taxon>
        <taxon>Bacillales</taxon>
        <taxon>Thermoactinomycetaceae</taxon>
        <taxon>Hazenella</taxon>
    </lineage>
</organism>
<reference evidence="4 5" key="1">
    <citation type="submission" date="2019-03" db="EMBL/GenBank/DDBJ databases">
        <title>Genomic Encyclopedia of Type Strains, Phase IV (KMG-IV): sequencing the most valuable type-strain genomes for metagenomic binning, comparative biology and taxonomic classification.</title>
        <authorList>
            <person name="Goeker M."/>
        </authorList>
    </citation>
    <scope>NUCLEOTIDE SEQUENCE [LARGE SCALE GENOMIC DNA]</scope>
    <source>
        <strain evidence="4 5">DSM 45707</strain>
    </source>
</reference>
<feature type="binding site" evidence="1">
    <location>
        <begin position="115"/>
        <end position="117"/>
    </location>
    <ligand>
        <name>NAD(+)</name>
        <dbReference type="ChEBI" id="CHEBI:57540"/>
        <label>1</label>
    </ligand>
</feature>
<evidence type="ECO:0000259" key="2">
    <source>
        <dbReference type="Pfam" id="PF01467"/>
    </source>
</evidence>
<gene>
    <name evidence="4" type="ORF">EDD58_103295</name>
</gene>
<feature type="domain" description="Cytidyltransferase-like" evidence="2">
    <location>
        <begin position="10"/>
        <end position="151"/>
    </location>
</feature>
<dbReference type="PANTHER" id="PTHR37512:SF1">
    <property type="entry name" value="NADR_TTD14 AAA DOMAIN-CONTAINING PROTEIN"/>
    <property type="match status" value="1"/>
</dbReference>
<feature type="binding site" evidence="1">
    <location>
        <position position="19"/>
    </location>
    <ligand>
        <name>NAD(+)</name>
        <dbReference type="ChEBI" id="CHEBI:57540"/>
        <label>1</label>
    </ligand>
</feature>
<comment type="caution">
    <text evidence="4">The sequence shown here is derived from an EMBL/GenBank/DDBJ whole genome shotgun (WGS) entry which is preliminary data.</text>
</comment>
<dbReference type="Pfam" id="PF13521">
    <property type="entry name" value="AAA_28"/>
    <property type="match status" value="1"/>
</dbReference>
<dbReference type="RefSeq" id="WP_131924252.1">
    <property type="nucleotide sequence ID" value="NZ_SMAG01000003.1"/>
</dbReference>
<evidence type="ECO:0000313" key="4">
    <source>
        <dbReference type="EMBL" id="TCS94872.1"/>
    </source>
</evidence>
<dbReference type="EMBL" id="SMAG01000003">
    <property type="protein sequence ID" value="TCS94872.1"/>
    <property type="molecule type" value="Genomic_DNA"/>
</dbReference>
<dbReference type="PIRSF" id="PIRSF004776">
    <property type="entry name" value="NadR_NMNAT/RNK"/>
    <property type="match status" value="1"/>
</dbReference>
<dbReference type="OrthoDB" id="9802794at2"/>